<evidence type="ECO:0000256" key="2">
    <source>
        <dbReference type="ARBA" id="ARBA00022452"/>
    </source>
</evidence>
<organism evidence="7 8">
    <name type="scientific">Piscinibacter gummiphilus</name>
    <dbReference type="NCBI Taxonomy" id="946333"/>
    <lineage>
        <taxon>Bacteria</taxon>
        <taxon>Pseudomonadati</taxon>
        <taxon>Pseudomonadota</taxon>
        <taxon>Betaproteobacteria</taxon>
        <taxon>Burkholderiales</taxon>
        <taxon>Sphaerotilaceae</taxon>
        <taxon>Piscinibacter</taxon>
    </lineage>
</organism>
<dbReference type="GO" id="GO:0019867">
    <property type="term" value="C:outer membrane"/>
    <property type="evidence" value="ECO:0007669"/>
    <property type="project" value="InterPro"/>
</dbReference>
<dbReference type="InterPro" id="IPR000184">
    <property type="entry name" value="Bac_surfAg_D15"/>
</dbReference>
<keyword evidence="6" id="KW-0998">Cell outer membrane</keyword>
<keyword evidence="3" id="KW-0812">Transmembrane</keyword>
<dbReference type="Proteomes" id="UP000193427">
    <property type="component" value="Chromosome"/>
</dbReference>
<keyword evidence="5" id="KW-0472">Membrane</keyword>
<comment type="subcellular location">
    <subcellularLocation>
        <location evidence="1">Membrane</location>
    </subcellularLocation>
</comment>
<evidence type="ECO:0000256" key="6">
    <source>
        <dbReference type="ARBA" id="ARBA00023237"/>
    </source>
</evidence>
<dbReference type="InterPro" id="IPR039910">
    <property type="entry name" value="D15-like"/>
</dbReference>
<dbReference type="STRING" id="946333.A4W93_07625"/>
<reference evidence="7 8" key="1">
    <citation type="submission" date="2016-04" db="EMBL/GenBank/DDBJ databases">
        <title>Complete genome sequence of natural rubber-degrading, novel Gram-negative bacterium, Rhizobacter gummiphilus strain NS21.</title>
        <authorList>
            <person name="Tabata M."/>
            <person name="Kasai D."/>
            <person name="Fukuda M."/>
        </authorList>
    </citation>
    <scope>NUCLEOTIDE SEQUENCE [LARGE SCALE GENOMIC DNA]</scope>
    <source>
        <strain evidence="7 8">NS21</strain>
    </source>
</reference>
<evidence type="ECO:0000256" key="4">
    <source>
        <dbReference type="ARBA" id="ARBA00022729"/>
    </source>
</evidence>
<dbReference type="KEGG" id="rgu:A4W93_07625"/>
<gene>
    <name evidence="7" type="ORF">A4W93_07625</name>
</gene>
<dbReference type="AlphaFoldDB" id="A0A1W6L6E2"/>
<dbReference type="InterPro" id="IPR010827">
    <property type="entry name" value="BamA/TamA_POTRA"/>
</dbReference>
<keyword evidence="2" id="KW-1134">Transmembrane beta strand</keyword>
<dbReference type="Gene3D" id="2.40.160.50">
    <property type="entry name" value="membrane protein fhac: a member of the omp85/tpsb transporter family"/>
    <property type="match status" value="1"/>
</dbReference>
<accession>A0A1W6L6E2</accession>
<evidence type="ECO:0000256" key="5">
    <source>
        <dbReference type="ARBA" id="ARBA00023136"/>
    </source>
</evidence>
<sequence length="620" mass="67905">MVRGAARIVAGASICLGLGACSMLPWRDEPAAADNAPAAPAPAASSAAAATYHLEVDAPRDLRTLLVTYLDLARFEGAAQAEGITEGELNRLANASPAQAKTLLETEGYFAADVTVSRETATDGLPLIRLKVSPGPRATVSELDLKADGELQRLAEAGDKDALTLLERIKERWSLPPGEPFRQAAWNAAKNGALANLRSDGYPAAKWKATSAHVDARAHTAVLSGEIDSGPRYLIGPIVIEGMSRYDEALVRNVAELPPGSPYSEKRLTEFQERLLKLNFFETVAVDIDPDPATAAAAPVRVRVREQNLQQATTGFGFSDATRFSVTLEHRHRRPFGWNGQVYNKIEYGSKKRLWEGELISNPDEHGYRKLLATSFSWEDAASEISRNNRVRAGRSYDTQHIERLMYGEWLTSELTRANGVEESARALSANYNWVWRQVDNIILPTRGLTVSIETGAGYARSNYADSGGFVRLYTRDVLYWPLGGSWYTQLRVEAGQVFTGNSVGIPDPLLFRAGGDESVRGYAYRTLGPQRDGAVSSGRVLLTTSAELAHPISQKLENLWWAVFLDAGNAADTWHSYEPVLGYGLGIRYRSPVGPLRVDLAYGEEVQKFRIHLSVGIAF</sequence>
<dbReference type="PANTHER" id="PTHR12815">
    <property type="entry name" value="SORTING AND ASSEMBLY MACHINERY SAMM50 PROTEIN FAMILY MEMBER"/>
    <property type="match status" value="1"/>
</dbReference>
<dbReference type="Pfam" id="PF07244">
    <property type="entry name" value="POTRA"/>
    <property type="match status" value="1"/>
</dbReference>
<evidence type="ECO:0000313" key="8">
    <source>
        <dbReference type="Proteomes" id="UP000193427"/>
    </source>
</evidence>
<evidence type="ECO:0000256" key="1">
    <source>
        <dbReference type="ARBA" id="ARBA00004370"/>
    </source>
</evidence>
<dbReference type="Pfam" id="PF01103">
    <property type="entry name" value="Omp85"/>
    <property type="match status" value="1"/>
</dbReference>
<evidence type="ECO:0000313" key="7">
    <source>
        <dbReference type="EMBL" id="ARN19792.1"/>
    </source>
</evidence>
<evidence type="ECO:0000256" key="3">
    <source>
        <dbReference type="ARBA" id="ARBA00022692"/>
    </source>
</evidence>
<proteinExistence type="predicted"/>
<dbReference type="EMBL" id="CP015118">
    <property type="protein sequence ID" value="ARN19792.1"/>
    <property type="molecule type" value="Genomic_DNA"/>
</dbReference>
<dbReference type="PROSITE" id="PS51257">
    <property type="entry name" value="PROKAR_LIPOPROTEIN"/>
    <property type="match status" value="1"/>
</dbReference>
<keyword evidence="8" id="KW-1185">Reference proteome</keyword>
<keyword evidence="4" id="KW-0732">Signal</keyword>
<protein>
    <submittedName>
        <fullName evidence="7">Uncharacterized protein</fullName>
    </submittedName>
</protein>
<name>A0A1W6L6E2_9BURK</name>
<dbReference type="PANTHER" id="PTHR12815:SF47">
    <property type="entry name" value="TRANSLOCATION AND ASSEMBLY MODULE SUBUNIT TAMA"/>
    <property type="match status" value="1"/>
</dbReference>
<dbReference type="Gene3D" id="3.10.20.310">
    <property type="entry name" value="membrane protein fhac"/>
    <property type="match status" value="2"/>
</dbReference>